<sequence>MSGERAWFSAISMGNIWSELKYIYYAVEQSFPPEPQFSIEQIPDLTGRVVIVTGGSTSVGRETVKVLLKHNAKVYLAARDREKTCAAIKELQDETGKEAIFLELDLSRFHSIQTAAKQFLSKEPELHILFNNAGVMACPIDLVTIEGYDMQFGINVVGPFLFTELLLPALKAGAEASPDHHSRIITTSSSAAYCHTINWDALRDGPARTNMSPSTLYCQSKFANVVVAHEAAKRYADMGIISISCHPGNIETDLQRCFGSRFRQLLNHVLYPAPMGALTLLWAGTMPETLNYNGQFLIPFARVGRCREEAYDPALGERLWNWLEDQVHNN</sequence>
<evidence type="ECO:0000313" key="4">
    <source>
        <dbReference type="EMBL" id="OBZ78995.1"/>
    </source>
</evidence>
<name>A0A1C7MQ47_GRIFR</name>
<comment type="similarity">
    <text evidence="1">Belongs to the short-chain dehydrogenases/reductases (SDR) family.</text>
</comment>
<dbReference type="SUPFAM" id="SSF51735">
    <property type="entry name" value="NAD(P)-binding Rossmann-fold domains"/>
    <property type="match status" value="1"/>
</dbReference>
<gene>
    <name evidence="4" type="ORF">A0H81_00306</name>
</gene>
<organism evidence="4 5">
    <name type="scientific">Grifola frondosa</name>
    <name type="common">Maitake</name>
    <name type="synonym">Polyporus frondosus</name>
    <dbReference type="NCBI Taxonomy" id="5627"/>
    <lineage>
        <taxon>Eukaryota</taxon>
        <taxon>Fungi</taxon>
        <taxon>Dikarya</taxon>
        <taxon>Basidiomycota</taxon>
        <taxon>Agaricomycotina</taxon>
        <taxon>Agaricomycetes</taxon>
        <taxon>Polyporales</taxon>
        <taxon>Grifolaceae</taxon>
        <taxon>Grifola</taxon>
    </lineage>
</organism>
<evidence type="ECO:0000256" key="1">
    <source>
        <dbReference type="ARBA" id="ARBA00006484"/>
    </source>
</evidence>
<keyword evidence="5" id="KW-1185">Reference proteome</keyword>
<dbReference type="OMA" id="KVYMMAR"/>
<dbReference type="STRING" id="5627.A0A1C7MQ47"/>
<protein>
    <recommendedName>
        <fullName evidence="6">NAD(P)-binding protein</fullName>
    </recommendedName>
</protein>
<dbReference type="EMBL" id="LUGG01000001">
    <property type="protein sequence ID" value="OBZ78995.1"/>
    <property type="molecule type" value="Genomic_DNA"/>
</dbReference>
<dbReference type="Pfam" id="PF00106">
    <property type="entry name" value="adh_short"/>
    <property type="match status" value="1"/>
</dbReference>
<dbReference type="Proteomes" id="UP000092993">
    <property type="component" value="Unassembled WGS sequence"/>
</dbReference>
<evidence type="ECO:0000313" key="5">
    <source>
        <dbReference type="Proteomes" id="UP000092993"/>
    </source>
</evidence>
<dbReference type="GO" id="GO:0016491">
    <property type="term" value="F:oxidoreductase activity"/>
    <property type="evidence" value="ECO:0007669"/>
    <property type="project" value="UniProtKB-KW"/>
</dbReference>
<proteinExistence type="inferred from homology"/>
<keyword evidence="3" id="KW-0560">Oxidoreductase</keyword>
<accession>A0A1C7MQ47</accession>
<dbReference type="InterPro" id="IPR036291">
    <property type="entry name" value="NAD(P)-bd_dom_sf"/>
</dbReference>
<keyword evidence="2" id="KW-0521">NADP</keyword>
<dbReference type="Gene3D" id="3.40.50.720">
    <property type="entry name" value="NAD(P)-binding Rossmann-like Domain"/>
    <property type="match status" value="1"/>
</dbReference>
<evidence type="ECO:0000256" key="2">
    <source>
        <dbReference type="ARBA" id="ARBA00022857"/>
    </source>
</evidence>
<dbReference type="OrthoDB" id="191139at2759"/>
<evidence type="ECO:0008006" key="6">
    <source>
        <dbReference type="Google" id="ProtNLM"/>
    </source>
</evidence>
<dbReference type="PANTHER" id="PTHR24320:SF236">
    <property type="entry name" value="SHORT-CHAIN DEHYDROGENASE-RELATED"/>
    <property type="match status" value="1"/>
</dbReference>
<dbReference type="PRINTS" id="PR00081">
    <property type="entry name" value="GDHRDH"/>
</dbReference>
<dbReference type="PANTHER" id="PTHR24320">
    <property type="entry name" value="RETINOL DEHYDROGENASE"/>
    <property type="match status" value="1"/>
</dbReference>
<dbReference type="InterPro" id="IPR002347">
    <property type="entry name" value="SDR_fam"/>
</dbReference>
<comment type="caution">
    <text evidence="4">The sequence shown here is derived from an EMBL/GenBank/DDBJ whole genome shotgun (WGS) entry which is preliminary data.</text>
</comment>
<reference evidence="4 5" key="1">
    <citation type="submission" date="2016-03" db="EMBL/GenBank/DDBJ databases">
        <title>Whole genome sequencing of Grifola frondosa 9006-11.</title>
        <authorList>
            <person name="Min B."/>
            <person name="Park H."/>
            <person name="Kim J.-G."/>
            <person name="Cho H."/>
            <person name="Oh Y.-L."/>
            <person name="Kong W.-S."/>
            <person name="Choi I.-G."/>
        </authorList>
    </citation>
    <scope>NUCLEOTIDE SEQUENCE [LARGE SCALE GENOMIC DNA]</scope>
    <source>
        <strain evidence="4 5">9006-11</strain>
    </source>
</reference>
<dbReference type="AlphaFoldDB" id="A0A1C7MQ47"/>
<evidence type="ECO:0000256" key="3">
    <source>
        <dbReference type="ARBA" id="ARBA00023002"/>
    </source>
</evidence>